<dbReference type="InterPro" id="IPR011050">
    <property type="entry name" value="Pectin_lyase_fold/virulence"/>
</dbReference>
<dbReference type="Pfam" id="PF00295">
    <property type="entry name" value="Glyco_hydro_28"/>
    <property type="match status" value="1"/>
</dbReference>
<evidence type="ECO:0000313" key="11">
    <source>
        <dbReference type="EMBL" id="ACH82233.1"/>
    </source>
</evidence>
<proteinExistence type="evidence at transcript level"/>
<evidence type="ECO:0000256" key="3">
    <source>
        <dbReference type="ARBA" id="ARBA00022512"/>
    </source>
</evidence>
<evidence type="ECO:0000256" key="6">
    <source>
        <dbReference type="ARBA" id="ARBA00023295"/>
    </source>
</evidence>
<evidence type="ECO:0000256" key="1">
    <source>
        <dbReference type="ARBA" id="ARBA00004191"/>
    </source>
</evidence>
<dbReference type="SUPFAM" id="SSF51126">
    <property type="entry name" value="Pectin lyase-like"/>
    <property type="match status" value="1"/>
</dbReference>
<sequence>MTTIRSHNLLLLLLPLLLLSSSATPSSATSTHNVVAYGAKPGGTTDSRQAFLSAWKNACASARPATLYVPRGKFLLAGRIVFDGECRNSKMVVRIDGTLVAPADYRVLKDGGYWVLFQNVNGLSVYGGVLDGRGSGLWDCKKAGHSCPFGATSIGFLNSRNIVIDGLTSLNSQVFHIVIYGCNNVKLQGTKVSASGVSPNTDGIHVQMSSHVTILSSTIATGDDCVSIGPGTSTLWIENMACGPGHGISVGSLGKYSNEPGVQNVTVKSVSFTGTQNGARIKSWGRPSNGFAKNIIFQHVTMNNVQNPIVIDQNYCPGNVRCPGKISGIKVSDVTYEDIHGSSATEVAVNFDCSPERPCTGIKLRNVRLSYKNQKAEASCKHAGGTVSGTVQPNSCL</sequence>
<dbReference type="SMART" id="SM00710">
    <property type="entry name" value="PbH1"/>
    <property type="match status" value="5"/>
</dbReference>
<dbReference type="EC" id="3.2.1.15" evidence="11"/>
<feature type="chain" id="PRO_5007643398" evidence="10">
    <location>
        <begin position="29"/>
        <end position="397"/>
    </location>
</feature>
<dbReference type="InterPro" id="IPR012334">
    <property type="entry name" value="Pectin_lyas_fold"/>
</dbReference>
<dbReference type="GeneID" id="110826274"/>
<keyword evidence="5 9" id="KW-0378">Hydrolase</keyword>
<accession>B5TQZ7</accession>
<evidence type="ECO:0000256" key="10">
    <source>
        <dbReference type="SAM" id="SignalP"/>
    </source>
</evidence>
<dbReference type="GO" id="GO:0005975">
    <property type="term" value="P:carbohydrate metabolic process"/>
    <property type="evidence" value="ECO:0007669"/>
    <property type="project" value="InterPro"/>
</dbReference>
<dbReference type="InterPro" id="IPR000743">
    <property type="entry name" value="Glyco_hydro_28"/>
</dbReference>
<name>B5TQZ7_CARPA</name>
<dbReference type="OrthoDB" id="187139at2759"/>
<dbReference type="Gene3D" id="2.160.20.10">
    <property type="entry name" value="Single-stranded right-handed beta-helix, Pectin lyase-like"/>
    <property type="match status" value="1"/>
</dbReference>
<keyword evidence="6 9" id="KW-0326">Glycosidase</keyword>
<keyword evidence="4" id="KW-0964">Secreted</keyword>
<organism evidence="11">
    <name type="scientific">Carica papaya</name>
    <name type="common">Papaya</name>
    <dbReference type="NCBI Taxonomy" id="3649"/>
    <lineage>
        <taxon>Eukaryota</taxon>
        <taxon>Viridiplantae</taxon>
        <taxon>Streptophyta</taxon>
        <taxon>Embryophyta</taxon>
        <taxon>Tracheophyta</taxon>
        <taxon>Spermatophyta</taxon>
        <taxon>Magnoliopsida</taxon>
        <taxon>eudicotyledons</taxon>
        <taxon>Gunneridae</taxon>
        <taxon>Pentapetalae</taxon>
        <taxon>rosids</taxon>
        <taxon>malvids</taxon>
        <taxon>Brassicales</taxon>
        <taxon>Caricaceae</taxon>
        <taxon>Carica</taxon>
    </lineage>
</organism>
<evidence type="ECO:0000256" key="7">
    <source>
        <dbReference type="ARBA" id="ARBA00023316"/>
    </source>
</evidence>
<dbReference type="GO" id="GO:0004650">
    <property type="term" value="F:polygalacturonase activity"/>
    <property type="evidence" value="ECO:0007669"/>
    <property type="project" value="UniProtKB-EC"/>
</dbReference>
<evidence type="ECO:0000256" key="8">
    <source>
        <dbReference type="PROSITE-ProRule" id="PRU10052"/>
    </source>
</evidence>
<protein>
    <submittedName>
        <fullName evidence="11">Ripening-induced polygalacturonase</fullName>
        <ecNumber evidence="11">3.2.1.15</ecNumber>
    </submittedName>
</protein>
<evidence type="ECO:0000256" key="2">
    <source>
        <dbReference type="ARBA" id="ARBA00008834"/>
    </source>
</evidence>
<feature type="signal peptide" evidence="10">
    <location>
        <begin position="1"/>
        <end position="28"/>
    </location>
</feature>
<evidence type="ECO:0000256" key="9">
    <source>
        <dbReference type="RuleBase" id="RU361169"/>
    </source>
</evidence>
<dbReference type="EMBL" id="FJ007645">
    <property type="protein sequence ID" value="ACH82234.1"/>
    <property type="molecule type" value="Genomic_DNA"/>
</dbReference>
<dbReference type="InterPro" id="IPR006626">
    <property type="entry name" value="PbH1"/>
</dbReference>
<keyword evidence="7" id="KW-0961">Cell wall biogenesis/degradation</keyword>
<reference evidence="11" key="1">
    <citation type="journal article" date="2009" name="Plant Physiol. Biochem.">
        <title>Molecular cloning and characterization of a ripening-induced polygalacturonase related to papaya fruit softening.</title>
        <authorList>
            <person name="Fabi J.P."/>
            <person name="Cordenunsi B.R."/>
            <person name="Seymour G.B."/>
            <person name="Lajolo F.M."/>
            <person name="do Nascimento J.R."/>
        </authorList>
    </citation>
    <scope>NUCLEOTIDE SEQUENCE</scope>
</reference>
<dbReference type="GO" id="GO:0071555">
    <property type="term" value="P:cell wall organization"/>
    <property type="evidence" value="ECO:0007669"/>
    <property type="project" value="UniProtKB-KW"/>
</dbReference>
<comment type="subcellular location">
    <subcellularLocation>
        <location evidence="1">Secreted</location>
        <location evidence="1">Cell wall</location>
    </subcellularLocation>
</comment>
<dbReference type="RefSeq" id="XP_021912581.1">
    <property type="nucleotide sequence ID" value="XM_022056889.1"/>
</dbReference>
<dbReference type="CAZy" id="GH28">
    <property type="family name" value="Glycoside Hydrolase Family 28"/>
</dbReference>
<feature type="active site" evidence="8">
    <location>
        <position position="246"/>
    </location>
</feature>
<keyword evidence="10" id="KW-0732">Signal</keyword>
<evidence type="ECO:0000256" key="4">
    <source>
        <dbReference type="ARBA" id="ARBA00022525"/>
    </source>
</evidence>
<keyword evidence="3" id="KW-0134">Cell wall</keyword>
<dbReference type="KEGG" id="cpap:110826274"/>
<dbReference type="PROSITE" id="PS00502">
    <property type="entry name" value="POLYGALACTURONASE"/>
    <property type="match status" value="1"/>
</dbReference>
<dbReference type="SMR" id="B5TQZ7"/>
<dbReference type="FunFam" id="2.160.20.10:FF:000016">
    <property type="entry name" value="Polygalacturonase 7"/>
    <property type="match status" value="1"/>
</dbReference>
<dbReference type="PANTHER" id="PTHR31375">
    <property type="match status" value="1"/>
</dbReference>
<dbReference type="AlphaFoldDB" id="B5TQZ7"/>
<evidence type="ECO:0000256" key="5">
    <source>
        <dbReference type="ARBA" id="ARBA00022801"/>
    </source>
</evidence>
<comment type="similarity">
    <text evidence="2 9">Belongs to the glycosyl hydrolase 28 family.</text>
</comment>
<dbReference type="EMBL" id="FJ007644">
    <property type="protein sequence ID" value="ACH82233.1"/>
    <property type="molecule type" value="mRNA"/>
</dbReference>